<proteinExistence type="predicted"/>
<reference evidence="1 2" key="1">
    <citation type="submission" date="2014-03" db="EMBL/GenBank/DDBJ databases">
        <title>Draft genome of the hookworm Oesophagostomum dentatum.</title>
        <authorList>
            <person name="Mitreva M."/>
        </authorList>
    </citation>
    <scope>NUCLEOTIDE SEQUENCE [LARGE SCALE GENOMIC DNA]</scope>
    <source>
        <strain evidence="1 2">OD-Hann</strain>
    </source>
</reference>
<evidence type="ECO:0000313" key="1">
    <source>
        <dbReference type="EMBL" id="KHJ80120.1"/>
    </source>
</evidence>
<gene>
    <name evidence="1" type="ORF">OESDEN_20213</name>
</gene>
<organism evidence="1 2">
    <name type="scientific">Oesophagostomum dentatum</name>
    <name type="common">Nodular worm</name>
    <dbReference type="NCBI Taxonomy" id="61180"/>
    <lineage>
        <taxon>Eukaryota</taxon>
        <taxon>Metazoa</taxon>
        <taxon>Ecdysozoa</taxon>
        <taxon>Nematoda</taxon>
        <taxon>Chromadorea</taxon>
        <taxon>Rhabditida</taxon>
        <taxon>Rhabditina</taxon>
        <taxon>Rhabditomorpha</taxon>
        <taxon>Strongyloidea</taxon>
        <taxon>Strongylidae</taxon>
        <taxon>Oesophagostomum</taxon>
    </lineage>
</organism>
<evidence type="ECO:0000313" key="2">
    <source>
        <dbReference type="Proteomes" id="UP000053660"/>
    </source>
</evidence>
<dbReference type="Proteomes" id="UP000053660">
    <property type="component" value="Unassembled WGS sequence"/>
</dbReference>
<protein>
    <submittedName>
        <fullName evidence="1">Uncharacterized protein</fullName>
    </submittedName>
</protein>
<dbReference type="EMBL" id="KN601778">
    <property type="protein sequence ID" value="KHJ80120.1"/>
    <property type="molecule type" value="Genomic_DNA"/>
</dbReference>
<accession>A0A0B1SA92</accession>
<dbReference type="AlphaFoldDB" id="A0A0B1SA92"/>
<sequence length="126" mass="15130">MILIKLNMQLKASLVFRPVTVLSTLNMLIVDTSIPNAEPFRRRARSEPTRRKECSQFIRFRSLRETKVERRDRRKPLRVDVVSIASSSESKLRRRRTRRERAQRRLEAQVCMYLLTYGHDHFSNYH</sequence>
<name>A0A0B1SA92_OESDE</name>
<keyword evidence="2" id="KW-1185">Reference proteome</keyword>